<protein>
    <submittedName>
        <fullName evidence="1">Nitroreductase family deazaflavin-dependent oxidoreductase</fullName>
    </submittedName>
</protein>
<dbReference type="InterPro" id="IPR004378">
    <property type="entry name" value="F420H2_quin_Rdtase"/>
</dbReference>
<evidence type="ECO:0000313" key="1">
    <source>
        <dbReference type="EMBL" id="MFC3760932.1"/>
    </source>
</evidence>
<dbReference type="RefSeq" id="WP_239553794.1">
    <property type="nucleotide sequence ID" value="NZ_JAFBCM010000001.1"/>
</dbReference>
<dbReference type="EMBL" id="JBHRZH010000006">
    <property type="protein sequence ID" value="MFC3760932.1"/>
    <property type="molecule type" value="Genomic_DNA"/>
</dbReference>
<evidence type="ECO:0000313" key="2">
    <source>
        <dbReference type="Proteomes" id="UP001595699"/>
    </source>
</evidence>
<name>A0ABV7Y8M1_9ACTN</name>
<dbReference type="Pfam" id="PF04075">
    <property type="entry name" value="F420H2_quin_red"/>
    <property type="match status" value="1"/>
</dbReference>
<organism evidence="1 2">
    <name type="scientific">Tenggerimyces flavus</name>
    <dbReference type="NCBI Taxonomy" id="1708749"/>
    <lineage>
        <taxon>Bacteria</taxon>
        <taxon>Bacillati</taxon>
        <taxon>Actinomycetota</taxon>
        <taxon>Actinomycetes</taxon>
        <taxon>Propionibacteriales</taxon>
        <taxon>Nocardioidaceae</taxon>
        <taxon>Tenggerimyces</taxon>
    </lineage>
</organism>
<keyword evidence="2" id="KW-1185">Reference proteome</keyword>
<dbReference type="InterPro" id="IPR012349">
    <property type="entry name" value="Split_barrel_FMN-bd"/>
</dbReference>
<accession>A0ABV7Y8M1</accession>
<dbReference type="NCBIfam" id="TIGR00026">
    <property type="entry name" value="hi_GC_TIGR00026"/>
    <property type="match status" value="1"/>
</dbReference>
<gene>
    <name evidence="1" type="ORF">ACFOUW_08775</name>
</gene>
<sequence length="121" mass="13718">MRLARFNRHVTNRLTGLIAPWMPWFGVLWHTGRRSGRALRTPLNVFPAPGGFVIALTYGPDTDWVKNVIAAGGCSLTYRRKLYQLTAPELYRDPSRRAMPGIVRLALGRIGVTDFLRLRNV</sequence>
<dbReference type="Gene3D" id="2.30.110.10">
    <property type="entry name" value="Electron Transport, Fmn-binding Protein, Chain A"/>
    <property type="match status" value="1"/>
</dbReference>
<comment type="caution">
    <text evidence="1">The sequence shown here is derived from an EMBL/GenBank/DDBJ whole genome shotgun (WGS) entry which is preliminary data.</text>
</comment>
<reference evidence="2" key="1">
    <citation type="journal article" date="2019" name="Int. J. Syst. Evol. Microbiol.">
        <title>The Global Catalogue of Microorganisms (GCM) 10K type strain sequencing project: providing services to taxonomists for standard genome sequencing and annotation.</title>
        <authorList>
            <consortium name="The Broad Institute Genomics Platform"/>
            <consortium name="The Broad Institute Genome Sequencing Center for Infectious Disease"/>
            <person name="Wu L."/>
            <person name="Ma J."/>
        </authorList>
    </citation>
    <scope>NUCLEOTIDE SEQUENCE [LARGE SCALE GENOMIC DNA]</scope>
    <source>
        <strain evidence="2">CGMCC 4.7241</strain>
    </source>
</reference>
<proteinExistence type="predicted"/>
<dbReference type="Proteomes" id="UP001595699">
    <property type="component" value="Unassembled WGS sequence"/>
</dbReference>